<feature type="transmembrane region" description="Helical" evidence="18">
    <location>
        <begin position="512"/>
        <end position="533"/>
    </location>
</feature>
<gene>
    <name evidence="20" type="ORF">pdam_00009128</name>
</gene>
<name>A0A3M6U843_POCDA</name>
<feature type="transmembrane region" description="Helical" evidence="18">
    <location>
        <begin position="440"/>
        <end position="461"/>
    </location>
</feature>
<evidence type="ECO:0000256" key="18">
    <source>
        <dbReference type="SAM" id="Phobius"/>
    </source>
</evidence>
<feature type="domain" description="G-protein coupled receptors family 3 profile" evidence="19">
    <location>
        <begin position="403"/>
        <end position="709"/>
    </location>
</feature>
<evidence type="ECO:0000256" key="16">
    <source>
        <dbReference type="ARBA" id="ARBA00034104"/>
    </source>
</evidence>
<dbReference type="InterPro" id="IPR017978">
    <property type="entry name" value="GPCR_3_C"/>
</dbReference>
<evidence type="ECO:0000256" key="5">
    <source>
        <dbReference type="ARBA" id="ARBA00022729"/>
    </source>
</evidence>
<dbReference type="AlphaFoldDB" id="A0A3M6U843"/>
<evidence type="ECO:0000256" key="12">
    <source>
        <dbReference type="ARBA" id="ARBA00023180"/>
    </source>
</evidence>
<protein>
    <recommendedName>
        <fullName evidence="19">G-protein coupled receptors family 3 profile domain-containing protein</fullName>
    </recommendedName>
</protein>
<evidence type="ECO:0000259" key="19">
    <source>
        <dbReference type="PROSITE" id="PS50259"/>
    </source>
</evidence>
<dbReference type="Pfam" id="PF22572">
    <property type="entry name" value="GPR158_179_EC"/>
    <property type="match status" value="1"/>
</dbReference>
<evidence type="ECO:0000256" key="15">
    <source>
        <dbReference type="ARBA" id="ARBA00023273"/>
    </source>
</evidence>
<dbReference type="PROSITE" id="PS50259">
    <property type="entry name" value="G_PROTEIN_RECEP_F3_4"/>
    <property type="match status" value="1"/>
</dbReference>
<keyword evidence="12" id="KW-0325">Glycoprotein</keyword>
<evidence type="ECO:0000313" key="21">
    <source>
        <dbReference type="Proteomes" id="UP000275408"/>
    </source>
</evidence>
<evidence type="ECO:0000256" key="10">
    <source>
        <dbReference type="ARBA" id="ARBA00023157"/>
    </source>
</evidence>
<feature type="transmembrane region" description="Helical" evidence="18">
    <location>
        <begin position="616"/>
        <end position="638"/>
    </location>
</feature>
<evidence type="ECO:0000256" key="13">
    <source>
        <dbReference type="ARBA" id="ARBA00023224"/>
    </source>
</evidence>
<evidence type="ECO:0000256" key="2">
    <source>
        <dbReference type="ARBA" id="ARBA00007242"/>
    </source>
</evidence>
<accession>A0A3M6U843</accession>
<evidence type="ECO:0000313" key="20">
    <source>
        <dbReference type="EMBL" id="RMX49835.1"/>
    </source>
</evidence>
<evidence type="ECO:0000256" key="9">
    <source>
        <dbReference type="ARBA" id="ARBA00023136"/>
    </source>
</evidence>
<keyword evidence="15" id="KW-0966">Cell projection</keyword>
<comment type="similarity">
    <text evidence="2">Belongs to the G-protein coupled receptor 3 family.</text>
</comment>
<evidence type="ECO:0000256" key="6">
    <source>
        <dbReference type="ARBA" id="ARBA00022989"/>
    </source>
</evidence>
<evidence type="ECO:0000256" key="11">
    <source>
        <dbReference type="ARBA" id="ARBA00023170"/>
    </source>
</evidence>
<keyword evidence="8" id="KW-0297">G-protein coupled receptor</keyword>
<evidence type="ECO:0000256" key="8">
    <source>
        <dbReference type="ARBA" id="ARBA00023040"/>
    </source>
</evidence>
<keyword evidence="10" id="KW-1015">Disulfide bond</keyword>
<feature type="transmembrane region" description="Helical" evidence="18">
    <location>
        <begin position="691"/>
        <end position="712"/>
    </location>
</feature>
<dbReference type="CDD" id="cd12913">
    <property type="entry name" value="PDC1_MCP_like"/>
    <property type="match status" value="1"/>
</dbReference>
<comment type="subcellular location">
    <subcellularLocation>
        <location evidence="1">Cell projection</location>
        <location evidence="1">Neuron projection</location>
    </subcellularLocation>
    <subcellularLocation>
        <location evidence="16">Postsynaptic cell membrane</location>
        <topology evidence="16">Multi-pass membrane protein</topology>
    </subcellularLocation>
</comment>
<dbReference type="Pfam" id="PF00003">
    <property type="entry name" value="7tm_3"/>
    <property type="match status" value="2"/>
</dbReference>
<reference evidence="20 21" key="1">
    <citation type="journal article" date="2018" name="Sci. Rep.">
        <title>Comparative analysis of the Pocillopora damicornis genome highlights role of immune system in coral evolution.</title>
        <authorList>
            <person name="Cunning R."/>
            <person name="Bay R.A."/>
            <person name="Gillette P."/>
            <person name="Baker A.C."/>
            <person name="Traylor-Knowles N."/>
        </authorList>
    </citation>
    <scope>NUCLEOTIDE SEQUENCE [LARGE SCALE GENOMIC DNA]</scope>
    <source>
        <strain evidence="20">RSMAS</strain>
        <tissue evidence="20">Whole animal</tissue>
    </source>
</reference>
<evidence type="ECO:0000256" key="7">
    <source>
        <dbReference type="ARBA" id="ARBA00023018"/>
    </source>
</evidence>
<dbReference type="GO" id="GO:0004930">
    <property type="term" value="F:G protein-coupled receptor activity"/>
    <property type="evidence" value="ECO:0007669"/>
    <property type="project" value="UniProtKB-KW"/>
</dbReference>
<evidence type="ECO:0000256" key="4">
    <source>
        <dbReference type="ARBA" id="ARBA00022692"/>
    </source>
</evidence>
<feature type="transmembrane region" description="Helical" evidence="18">
    <location>
        <begin position="405"/>
        <end position="428"/>
    </location>
</feature>
<keyword evidence="5" id="KW-0732">Signal</keyword>
<organism evidence="20 21">
    <name type="scientific">Pocillopora damicornis</name>
    <name type="common">Cauliflower coral</name>
    <name type="synonym">Millepora damicornis</name>
    <dbReference type="NCBI Taxonomy" id="46731"/>
    <lineage>
        <taxon>Eukaryota</taxon>
        <taxon>Metazoa</taxon>
        <taxon>Cnidaria</taxon>
        <taxon>Anthozoa</taxon>
        <taxon>Hexacorallia</taxon>
        <taxon>Scleractinia</taxon>
        <taxon>Astrocoeniina</taxon>
        <taxon>Pocilloporidae</taxon>
        <taxon>Pocillopora</taxon>
    </lineage>
</organism>
<evidence type="ECO:0000256" key="3">
    <source>
        <dbReference type="ARBA" id="ARBA00022475"/>
    </source>
</evidence>
<feature type="transmembrane region" description="Helical" evidence="18">
    <location>
        <begin position="650"/>
        <end position="671"/>
    </location>
</feature>
<dbReference type="PANTHER" id="PTHR32546:SF29">
    <property type="entry name" value="G-PROTEIN COUPLED RECEPTORS FAMILY 3 PROFILE DOMAIN-CONTAINING PROTEIN"/>
    <property type="match status" value="1"/>
</dbReference>
<dbReference type="Proteomes" id="UP000275408">
    <property type="component" value="Unassembled WGS sequence"/>
</dbReference>
<evidence type="ECO:0000256" key="17">
    <source>
        <dbReference type="SAM" id="MobiDB-lite"/>
    </source>
</evidence>
<dbReference type="PANTHER" id="PTHR32546">
    <property type="entry name" value="G-PROTEIN COUPLED RECEPTOR 158-RELATED"/>
    <property type="match status" value="1"/>
</dbReference>
<keyword evidence="3" id="KW-1003">Cell membrane</keyword>
<evidence type="ECO:0000256" key="1">
    <source>
        <dbReference type="ARBA" id="ARBA00004487"/>
    </source>
</evidence>
<keyword evidence="13" id="KW-0807">Transducer</keyword>
<evidence type="ECO:0000256" key="14">
    <source>
        <dbReference type="ARBA" id="ARBA00023257"/>
    </source>
</evidence>
<dbReference type="InterPro" id="IPR054714">
    <property type="entry name" value="GPR158_179_extracellular"/>
</dbReference>
<keyword evidence="9 18" id="KW-0472">Membrane</keyword>
<keyword evidence="4 18" id="KW-0812">Transmembrane</keyword>
<feature type="region of interest" description="Disordered" evidence="17">
    <location>
        <begin position="723"/>
        <end position="744"/>
    </location>
</feature>
<sequence length="820" mass="93255">MKTKLAQLWGLVYYLLLAGFDYGSRGIIFAEANTDRNLKHGEEISDTHRDHLKEALRKVEKVRMAKNNSCQSNESVILDIGFENARWKSEALLAVEVANLLTSLKRVKTADGFSMVENDTLLYNIVRSNVRFSPSVFGSVICFEKNQYRDYERFCPYAFRDKTYNGSIHVKDIAVDHDYLTSPETIWWWEPRSKNVNRTVIPNAEEIYSIRLNRTTAETPHTKTVPVVCYDMDGHWTRPYFDCFGGHIWMTTFLAPFFNESNQFLGVVSIDVELSSIDINQCDAPDTLTKGNRGKKGTRDRTGKLLDFLGTHKCKPSTQCEPIANQGFKRGSYRCICRRGYYFPHPNSDTKYFNGSEIEEEYDKKVNKETNLYDDEFKCLPCSEGCDECSDDSPCMYKVNLISRVVLISINTLAAILAIVSGLVVYIFRESEVFEVSSPIFLQILLFGAISMYSSLGAAYVDPSSLSCTIEVWLYKCGFFLVYGILTLKAWRVSVSFRARSPRRVDVTDGMIAGRLALLCAAAVVFLIVWTLFMPPQVKHSTGDLRFKQCEYSVMNYVSLFGEYQLLVTDVVMGGLEQVKLSGKEEALPQEMFPLGFFNQKTGMLFEIQKFPIETFPVAFTSCELILLVGAMFLCFRVRNAPSAYNETRFTSWAVYNAIFITCFDAVLRILTADNTNPDILFATEFMLIQMTASVAILLLFVPKASIIFWFLRKMRGKEVNRRLTADRQPSDSPQTPNGSCSTDVATLERENKDLKDEVRRLSSKVAFMHSRLMKDKNKHIKSGTNSLCRARSSTNDDLEDGTLKRISKLPGTRFLNSRV</sequence>
<keyword evidence="14" id="KW-0628">Postsynaptic cell membrane</keyword>
<dbReference type="InterPro" id="IPR043458">
    <property type="entry name" value="GPR158/179"/>
</dbReference>
<keyword evidence="11" id="KW-0675">Receptor</keyword>
<dbReference type="Gene3D" id="3.30.450.20">
    <property type="entry name" value="PAS domain"/>
    <property type="match status" value="1"/>
</dbReference>
<dbReference type="EMBL" id="RCHS01002051">
    <property type="protein sequence ID" value="RMX49835.1"/>
    <property type="molecule type" value="Genomic_DNA"/>
</dbReference>
<keyword evidence="6 18" id="KW-1133">Transmembrane helix</keyword>
<dbReference type="GO" id="GO:0045211">
    <property type="term" value="C:postsynaptic membrane"/>
    <property type="evidence" value="ECO:0007669"/>
    <property type="project" value="UniProtKB-SubCell"/>
</dbReference>
<comment type="caution">
    <text evidence="20">The sequence shown here is derived from an EMBL/GenBank/DDBJ whole genome shotgun (WGS) entry which is preliminary data.</text>
</comment>
<proteinExistence type="inferred from homology"/>
<keyword evidence="21" id="KW-1185">Reference proteome</keyword>
<dbReference type="OrthoDB" id="5969869at2759"/>
<feature type="transmembrane region" description="Helical" evidence="18">
    <location>
        <begin position="473"/>
        <end position="491"/>
    </location>
</feature>
<feature type="compositionally biased region" description="Polar residues" evidence="17">
    <location>
        <begin position="731"/>
        <end position="744"/>
    </location>
</feature>
<dbReference type="GO" id="GO:0043005">
    <property type="term" value="C:neuron projection"/>
    <property type="evidence" value="ECO:0007669"/>
    <property type="project" value="UniProtKB-SubCell"/>
</dbReference>
<keyword evidence="7" id="KW-0770">Synapse</keyword>